<protein>
    <recommendedName>
        <fullName evidence="5">Secreted protein</fullName>
    </recommendedName>
</protein>
<evidence type="ECO:0000256" key="1">
    <source>
        <dbReference type="SAM" id="MobiDB-lite"/>
    </source>
</evidence>
<keyword evidence="2" id="KW-0732">Signal</keyword>
<evidence type="ECO:0008006" key="5">
    <source>
        <dbReference type="Google" id="ProtNLM"/>
    </source>
</evidence>
<proteinExistence type="predicted"/>
<reference evidence="3" key="2">
    <citation type="submission" date="2020-06" db="EMBL/GenBank/DDBJ databases">
        <authorList>
            <person name="Sheffer M."/>
        </authorList>
    </citation>
    <scope>NUCLEOTIDE SEQUENCE</scope>
</reference>
<name>A0A8T0FT83_ARGBR</name>
<keyword evidence="4" id="KW-1185">Reference proteome</keyword>
<dbReference type="Proteomes" id="UP000807504">
    <property type="component" value="Unassembled WGS sequence"/>
</dbReference>
<organism evidence="3 4">
    <name type="scientific">Argiope bruennichi</name>
    <name type="common">Wasp spider</name>
    <name type="synonym">Aranea bruennichi</name>
    <dbReference type="NCBI Taxonomy" id="94029"/>
    <lineage>
        <taxon>Eukaryota</taxon>
        <taxon>Metazoa</taxon>
        <taxon>Ecdysozoa</taxon>
        <taxon>Arthropoda</taxon>
        <taxon>Chelicerata</taxon>
        <taxon>Arachnida</taxon>
        <taxon>Araneae</taxon>
        <taxon>Araneomorphae</taxon>
        <taxon>Entelegynae</taxon>
        <taxon>Araneoidea</taxon>
        <taxon>Araneidae</taxon>
        <taxon>Argiope</taxon>
    </lineage>
</organism>
<evidence type="ECO:0000256" key="2">
    <source>
        <dbReference type="SAM" id="SignalP"/>
    </source>
</evidence>
<feature type="compositionally biased region" description="Basic and acidic residues" evidence="1">
    <location>
        <begin position="117"/>
        <end position="136"/>
    </location>
</feature>
<accession>A0A8T0FT83</accession>
<dbReference type="AlphaFoldDB" id="A0A8T0FT83"/>
<feature type="chain" id="PRO_5035782602" description="Secreted protein" evidence="2">
    <location>
        <begin position="32"/>
        <end position="176"/>
    </location>
</feature>
<sequence length="176" mass="19288">MKSGSGGLFRYIWSTTVLWAFFSPLISKCSATTATPVPVFQVTPPSDAAIAVTSRPSLYHETTLYEKNSAEHYIATWNTTSSLRGGPARGKAQQQTSSEIEDHGNYHIIRGSSQESGIKDAERIGSSEQQRERELQPNDNHIPIAGHVDPNENELIEQPKQLYPPVPGAGYIPPAK</sequence>
<reference evidence="3" key="1">
    <citation type="journal article" date="2020" name="bioRxiv">
        <title>Chromosome-level reference genome of the European wasp spider Argiope bruennichi: a resource for studies on range expansion and evolutionary adaptation.</title>
        <authorList>
            <person name="Sheffer M.M."/>
            <person name="Hoppe A."/>
            <person name="Krehenwinkel H."/>
            <person name="Uhl G."/>
            <person name="Kuss A.W."/>
            <person name="Jensen L."/>
            <person name="Jensen C."/>
            <person name="Gillespie R.G."/>
            <person name="Hoff K.J."/>
            <person name="Prost S."/>
        </authorList>
    </citation>
    <scope>NUCLEOTIDE SEQUENCE</scope>
</reference>
<comment type="caution">
    <text evidence="3">The sequence shown here is derived from an EMBL/GenBank/DDBJ whole genome shotgun (WGS) entry which is preliminary data.</text>
</comment>
<dbReference type="EMBL" id="JABXBU010000002">
    <property type="protein sequence ID" value="KAF8793842.1"/>
    <property type="molecule type" value="Genomic_DNA"/>
</dbReference>
<evidence type="ECO:0000313" key="3">
    <source>
        <dbReference type="EMBL" id="KAF8793842.1"/>
    </source>
</evidence>
<evidence type="ECO:0000313" key="4">
    <source>
        <dbReference type="Proteomes" id="UP000807504"/>
    </source>
</evidence>
<feature type="region of interest" description="Disordered" evidence="1">
    <location>
        <begin position="83"/>
        <end position="176"/>
    </location>
</feature>
<gene>
    <name evidence="3" type="ORF">HNY73_001880</name>
</gene>
<feature type="signal peptide" evidence="2">
    <location>
        <begin position="1"/>
        <end position="31"/>
    </location>
</feature>